<evidence type="ECO:0000256" key="7">
    <source>
        <dbReference type="PROSITE-ProRule" id="PRU01373"/>
    </source>
</evidence>
<feature type="domain" description="L,D-TPase catalytic" evidence="8">
    <location>
        <begin position="27"/>
        <end position="160"/>
    </location>
</feature>
<name>A0A1D7TNF0_9BACT</name>
<keyword evidence="5 7" id="KW-0573">Peptidoglycan synthesis</keyword>
<dbReference type="InterPro" id="IPR038063">
    <property type="entry name" value="Transpep_catalytic_dom"/>
</dbReference>
<dbReference type="KEGG" id="shal:SHALO_2768"/>
<reference evidence="10" key="1">
    <citation type="submission" date="2016-08" db="EMBL/GenBank/DDBJ databases">
        <title>Complete genome sequence of the organohalide-respiring Epsilonproteobacterium Sulfurospirillum halorespirans.</title>
        <authorList>
            <person name="Goris T."/>
            <person name="Zimmermann J."/>
            <person name="Schenz B."/>
            <person name="Lemos M."/>
            <person name="Hackermueller J."/>
            <person name="Diekert G."/>
        </authorList>
    </citation>
    <scope>NUCLEOTIDE SEQUENCE [LARGE SCALE GENOMIC DNA]</scope>
    <source>
        <strain>DSM 13726</strain>
        <strain evidence="10">PCE-M2</strain>
    </source>
</reference>
<dbReference type="PATRIC" id="fig|1193502.14.peg.2805"/>
<dbReference type="Pfam" id="PF03734">
    <property type="entry name" value="YkuD"/>
    <property type="match status" value="1"/>
</dbReference>
<dbReference type="GO" id="GO:0008360">
    <property type="term" value="P:regulation of cell shape"/>
    <property type="evidence" value="ECO:0007669"/>
    <property type="project" value="UniProtKB-UniRule"/>
</dbReference>
<feature type="active site" description="Proton donor/acceptor" evidence="7">
    <location>
        <position position="118"/>
    </location>
</feature>
<evidence type="ECO:0000256" key="4">
    <source>
        <dbReference type="ARBA" id="ARBA00022960"/>
    </source>
</evidence>
<dbReference type="RefSeq" id="WP_069479052.1">
    <property type="nucleotide sequence ID" value="NZ_CP017111.1"/>
</dbReference>
<accession>A0A1D7TNF0</accession>
<dbReference type="EMBL" id="CP017111">
    <property type="protein sequence ID" value="AOO66526.1"/>
    <property type="molecule type" value="Genomic_DNA"/>
</dbReference>
<evidence type="ECO:0000256" key="5">
    <source>
        <dbReference type="ARBA" id="ARBA00022984"/>
    </source>
</evidence>
<dbReference type="InterPro" id="IPR005490">
    <property type="entry name" value="LD_TPept_cat_dom"/>
</dbReference>
<dbReference type="PANTHER" id="PTHR36699:SF1">
    <property type="entry name" value="L,D-TRANSPEPTIDASE YAFK-RELATED"/>
    <property type="match status" value="1"/>
</dbReference>
<evidence type="ECO:0000256" key="3">
    <source>
        <dbReference type="ARBA" id="ARBA00022679"/>
    </source>
</evidence>
<dbReference type="Proteomes" id="UP000094609">
    <property type="component" value="Chromosome"/>
</dbReference>
<keyword evidence="10" id="KW-1185">Reference proteome</keyword>
<dbReference type="PROSITE" id="PS52029">
    <property type="entry name" value="LD_TPASE"/>
    <property type="match status" value="1"/>
</dbReference>
<evidence type="ECO:0000313" key="10">
    <source>
        <dbReference type="Proteomes" id="UP000094609"/>
    </source>
</evidence>
<sequence>MEYYEISIYNVDAYLSSLSLFSMEKADIVIVSKKEKTMILYKDKQDIGTYPVVFGANNLSGHKQQEGDKRTPEGFYTLDYKKQDSAFHKAIHISYPNAKDIETAHKLGVSPGSAIMIHGQKNGFGWASFIMQFFNWTNGCISDMDLIWNAIDAGTPIEIRP</sequence>
<comment type="similarity">
    <text evidence="2">Belongs to the YkuD family.</text>
</comment>
<evidence type="ECO:0000259" key="8">
    <source>
        <dbReference type="PROSITE" id="PS52029"/>
    </source>
</evidence>
<protein>
    <submittedName>
        <fullName evidence="9">Transpeptidase domain-containing protein</fullName>
    </submittedName>
</protein>
<feature type="active site" description="Nucleophile" evidence="7">
    <location>
        <position position="140"/>
    </location>
</feature>
<evidence type="ECO:0000256" key="2">
    <source>
        <dbReference type="ARBA" id="ARBA00005992"/>
    </source>
</evidence>
<dbReference type="PANTHER" id="PTHR36699">
    <property type="entry name" value="LD-TRANSPEPTIDASE"/>
    <property type="match status" value="1"/>
</dbReference>
<gene>
    <name evidence="9" type="ORF">SHALO_2768</name>
</gene>
<dbReference type="AlphaFoldDB" id="A0A1D7TNF0"/>
<proteinExistence type="inferred from homology"/>
<organism evidence="9 10">
    <name type="scientific">Sulfurospirillum halorespirans DSM 13726</name>
    <dbReference type="NCBI Taxonomy" id="1193502"/>
    <lineage>
        <taxon>Bacteria</taxon>
        <taxon>Pseudomonadati</taxon>
        <taxon>Campylobacterota</taxon>
        <taxon>Epsilonproteobacteria</taxon>
        <taxon>Campylobacterales</taxon>
        <taxon>Sulfurospirillaceae</taxon>
        <taxon>Sulfurospirillum</taxon>
    </lineage>
</organism>
<evidence type="ECO:0000256" key="6">
    <source>
        <dbReference type="ARBA" id="ARBA00023316"/>
    </source>
</evidence>
<dbReference type="SUPFAM" id="SSF141523">
    <property type="entry name" value="L,D-transpeptidase catalytic domain-like"/>
    <property type="match status" value="1"/>
</dbReference>
<dbReference type="CDD" id="cd16913">
    <property type="entry name" value="YkuD_like"/>
    <property type="match status" value="1"/>
</dbReference>
<keyword evidence="6 7" id="KW-0961">Cell wall biogenesis/degradation</keyword>
<evidence type="ECO:0000313" key="9">
    <source>
        <dbReference type="EMBL" id="AOO66526.1"/>
    </source>
</evidence>
<keyword evidence="3" id="KW-0808">Transferase</keyword>
<dbReference type="GO" id="GO:0009252">
    <property type="term" value="P:peptidoglycan biosynthetic process"/>
    <property type="evidence" value="ECO:0007669"/>
    <property type="project" value="UniProtKB-UniPathway"/>
</dbReference>
<dbReference type="STRING" id="1193502.SHALO_2768"/>
<dbReference type="Gene3D" id="2.40.440.10">
    <property type="entry name" value="L,D-transpeptidase catalytic domain-like"/>
    <property type="match status" value="1"/>
</dbReference>
<dbReference type="UniPathway" id="UPA00219"/>
<keyword evidence="4 7" id="KW-0133">Cell shape</keyword>
<dbReference type="GO" id="GO:0016740">
    <property type="term" value="F:transferase activity"/>
    <property type="evidence" value="ECO:0007669"/>
    <property type="project" value="UniProtKB-KW"/>
</dbReference>
<evidence type="ECO:0000256" key="1">
    <source>
        <dbReference type="ARBA" id="ARBA00004752"/>
    </source>
</evidence>
<dbReference type="GO" id="GO:0071555">
    <property type="term" value="P:cell wall organization"/>
    <property type="evidence" value="ECO:0007669"/>
    <property type="project" value="UniProtKB-UniRule"/>
</dbReference>
<comment type="pathway">
    <text evidence="1 7">Cell wall biogenesis; peptidoglycan biosynthesis.</text>
</comment>
<dbReference type="GO" id="GO:0004180">
    <property type="term" value="F:carboxypeptidase activity"/>
    <property type="evidence" value="ECO:0007669"/>
    <property type="project" value="UniProtKB-ARBA"/>
</dbReference>